<keyword evidence="5" id="KW-0539">Nucleus</keyword>
<evidence type="ECO:0000256" key="1">
    <source>
        <dbReference type="ARBA" id="ARBA00004123"/>
    </source>
</evidence>
<dbReference type="SMART" id="SM00225">
    <property type="entry name" value="BTB"/>
    <property type="match status" value="1"/>
</dbReference>
<dbReference type="GO" id="GO:0042542">
    <property type="term" value="P:response to hydrogen peroxide"/>
    <property type="evidence" value="ECO:0007669"/>
    <property type="project" value="UniProtKB-ARBA"/>
</dbReference>
<dbReference type="CDD" id="cd18315">
    <property type="entry name" value="BTB_POZ_BAB-like"/>
    <property type="match status" value="1"/>
</dbReference>
<dbReference type="OrthoDB" id="2311693at2759"/>
<keyword evidence="4 6" id="KW-0862">Zinc</keyword>
<dbReference type="GO" id="GO:0009751">
    <property type="term" value="P:response to salicylic acid"/>
    <property type="evidence" value="ECO:0007669"/>
    <property type="project" value="UniProtKB-ARBA"/>
</dbReference>
<dbReference type="InterPro" id="IPR000210">
    <property type="entry name" value="BTB/POZ_dom"/>
</dbReference>
<dbReference type="GO" id="GO:0005516">
    <property type="term" value="F:calmodulin binding"/>
    <property type="evidence" value="ECO:0007669"/>
    <property type="project" value="UniProtKB-ARBA"/>
</dbReference>
<dbReference type="PANTHER" id="PTHR23110">
    <property type="entry name" value="BTB DOMAIN TRANSCRIPTION FACTOR"/>
    <property type="match status" value="1"/>
</dbReference>
<evidence type="ECO:0000259" key="9">
    <source>
        <dbReference type="PROSITE" id="PS50134"/>
    </source>
</evidence>
<evidence type="ECO:0000256" key="7">
    <source>
        <dbReference type="SAM" id="MobiDB-lite"/>
    </source>
</evidence>
<feature type="zinc finger region" description="TAZ-type" evidence="6">
    <location>
        <begin position="253"/>
        <end position="334"/>
    </location>
</feature>
<protein>
    <submittedName>
        <fullName evidence="10">BTB/POZ domain,SKP1/BTB/POZ domain,Zinc finger, TAZ-type</fullName>
    </submittedName>
</protein>
<dbReference type="PROSITE" id="PS50134">
    <property type="entry name" value="ZF_TAZ"/>
    <property type="match status" value="1"/>
</dbReference>
<reference evidence="10 11" key="1">
    <citation type="submission" date="2019-08" db="EMBL/GenBank/DDBJ databases">
        <authorList>
            <person name="Alioto T."/>
            <person name="Alioto T."/>
            <person name="Gomez Garrido J."/>
        </authorList>
    </citation>
    <scope>NUCLEOTIDE SEQUENCE [LARGE SCALE GENOMIC DNA]</scope>
</reference>
<dbReference type="GO" id="GO:0006357">
    <property type="term" value="P:regulation of transcription by RNA polymerase II"/>
    <property type="evidence" value="ECO:0007669"/>
    <property type="project" value="TreeGrafter"/>
</dbReference>
<dbReference type="GO" id="GO:0008270">
    <property type="term" value="F:zinc ion binding"/>
    <property type="evidence" value="ECO:0007669"/>
    <property type="project" value="UniProtKB-KW"/>
</dbReference>
<keyword evidence="11" id="KW-1185">Reference proteome</keyword>
<dbReference type="PANTHER" id="PTHR23110:SF99">
    <property type="entry name" value="BROAD-COMPLEX CORE PROTEIN ISOFORM 6"/>
    <property type="match status" value="1"/>
</dbReference>
<accession>A0A5E4N6S0</accession>
<keyword evidence="2 6" id="KW-0479">Metal-binding</keyword>
<dbReference type="Proteomes" id="UP000325440">
    <property type="component" value="Unassembled WGS sequence"/>
</dbReference>
<keyword evidence="3 6" id="KW-0863">Zinc-finger</keyword>
<dbReference type="Pfam" id="PF00651">
    <property type="entry name" value="BTB"/>
    <property type="match status" value="1"/>
</dbReference>
<feature type="region of interest" description="Disordered" evidence="7">
    <location>
        <begin position="144"/>
        <end position="168"/>
    </location>
</feature>
<dbReference type="GO" id="GO:0005634">
    <property type="term" value="C:nucleus"/>
    <property type="evidence" value="ECO:0007669"/>
    <property type="project" value="UniProtKB-SubCell"/>
</dbReference>
<name>A0A5E4N6S0_9HEMI</name>
<comment type="subcellular location">
    <subcellularLocation>
        <location evidence="1">Nucleus</location>
    </subcellularLocation>
</comment>
<dbReference type="PROSITE" id="PS50097">
    <property type="entry name" value="BTB"/>
    <property type="match status" value="1"/>
</dbReference>
<dbReference type="EMBL" id="CABPRJ010001896">
    <property type="protein sequence ID" value="VVC39637.1"/>
    <property type="molecule type" value="Genomic_DNA"/>
</dbReference>
<dbReference type="InterPro" id="IPR011333">
    <property type="entry name" value="SKP1/BTB/POZ_sf"/>
</dbReference>
<dbReference type="Gene3D" id="1.20.1020.10">
    <property type="entry name" value="TAZ domain"/>
    <property type="match status" value="1"/>
</dbReference>
<dbReference type="Gene3D" id="3.30.710.10">
    <property type="entry name" value="Potassium Channel Kv1.1, Chain A"/>
    <property type="match status" value="1"/>
</dbReference>
<evidence type="ECO:0000256" key="4">
    <source>
        <dbReference type="ARBA" id="ARBA00022833"/>
    </source>
</evidence>
<dbReference type="SUPFAM" id="SSF54695">
    <property type="entry name" value="POZ domain"/>
    <property type="match status" value="1"/>
</dbReference>
<evidence type="ECO:0000259" key="8">
    <source>
        <dbReference type="PROSITE" id="PS50097"/>
    </source>
</evidence>
<dbReference type="Pfam" id="PF02135">
    <property type="entry name" value="zf-TAZ"/>
    <property type="match status" value="1"/>
</dbReference>
<dbReference type="InterPro" id="IPR035898">
    <property type="entry name" value="TAZ_dom_sf"/>
</dbReference>
<sequence length="430" mass="48227">MSTDKFYIKWDNYLLNMLSELDSLRTSEDLVDVTLSCGGQLFKAHKVVLSMCSSYFRNVFKNNPCKHPVVILKDVNQDDIKALLKFVYQGTVYVSEKKLSSFLRTAELLQIKGLAGTESNINPDLESTQTSLEKNSLSALQQLSTNNNKVEKQDTSTSTVKPNNLPDFPIGSNSAKRKKCFPDIHTSTSSCINFGIASTSKSQCTSDQSLATAGIPQVRENCTVCDVSSNNLYEKEEYPYITLNEDQKQVGPQDTRKLSIRQCILPFVHHCQCKDPNCRSSTCQRVKRIIQHVKLCKIKCYGTCPLCKRYVVLCFHHSKYCTQFKCPILFCSEIKDKIKQQQQQEVQLLRRQTAFINTGTLVTENTAFVGAAPQHNMPIQSKMIPHKAPVMVPNTQLQSSNDAATITAAETITSLTAKVYEPTSTTNDNQ</sequence>
<dbReference type="AlphaFoldDB" id="A0A5E4N6S0"/>
<evidence type="ECO:0000256" key="2">
    <source>
        <dbReference type="ARBA" id="ARBA00022723"/>
    </source>
</evidence>
<feature type="domain" description="TAZ-type" evidence="9">
    <location>
        <begin position="253"/>
        <end position="334"/>
    </location>
</feature>
<evidence type="ECO:0000256" key="6">
    <source>
        <dbReference type="PROSITE-ProRule" id="PRU00203"/>
    </source>
</evidence>
<organism evidence="10 11">
    <name type="scientific">Cinara cedri</name>
    <dbReference type="NCBI Taxonomy" id="506608"/>
    <lineage>
        <taxon>Eukaryota</taxon>
        <taxon>Metazoa</taxon>
        <taxon>Ecdysozoa</taxon>
        <taxon>Arthropoda</taxon>
        <taxon>Hexapoda</taxon>
        <taxon>Insecta</taxon>
        <taxon>Pterygota</taxon>
        <taxon>Neoptera</taxon>
        <taxon>Paraneoptera</taxon>
        <taxon>Hemiptera</taxon>
        <taxon>Sternorrhyncha</taxon>
        <taxon>Aphidomorpha</taxon>
        <taxon>Aphidoidea</taxon>
        <taxon>Aphididae</taxon>
        <taxon>Lachninae</taxon>
        <taxon>Cinara</taxon>
    </lineage>
</organism>
<dbReference type="SUPFAM" id="SSF57933">
    <property type="entry name" value="TAZ domain"/>
    <property type="match status" value="1"/>
</dbReference>
<dbReference type="InterPro" id="IPR051095">
    <property type="entry name" value="Dros_DevTransReg"/>
</dbReference>
<dbReference type="SMART" id="SM00551">
    <property type="entry name" value="ZnF_TAZ"/>
    <property type="match status" value="1"/>
</dbReference>
<feature type="domain" description="BTB" evidence="8">
    <location>
        <begin position="31"/>
        <end position="96"/>
    </location>
</feature>
<gene>
    <name evidence="10" type="ORF">CINCED_3A009776</name>
</gene>
<dbReference type="InterPro" id="IPR000197">
    <property type="entry name" value="Znf_TAZ"/>
</dbReference>
<dbReference type="GO" id="GO:0009725">
    <property type="term" value="P:response to hormone"/>
    <property type="evidence" value="ECO:0007669"/>
    <property type="project" value="UniProtKB-ARBA"/>
</dbReference>
<evidence type="ECO:0000256" key="3">
    <source>
        <dbReference type="ARBA" id="ARBA00022771"/>
    </source>
</evidence>
<evidence type="ECO:0000313" key="10">
    <source>
        <dbReference type="EMBL" id="VVC39637.1"/>
    </source>
</evidence>
<evidence type="ECO:0000256" key="5">
    <source>
        <dbReference type="ARBA" id="ARBA00023242"/>
    </source>
</evidence>
<evidence type="ECO:0000313" key="11">
    <source>
        <dbReference type="Proteomes" id="UP000325440"/>
    </source>
</evidence>
<proteinExistence type="predicted"/>